<proteinExistence type="inferred from homology"/>
<dbReference type="GO" id="GO:0016119">
    <property type="term" value="P:carotene metabolic process"/>
    <property type="evidence" value="ECO:0007669"/>
    <property type="project" value="TreeGrafter"/>
</dbReference>
<dbReference type="GO" id="GO:0016123">
    <property type="term" value="P:xanthophyll biosynthetic process"/>
    <property type="evidence" value="ECO:0007669"/>
    <property type="project" value="TreeGrafter"/>
</dbReference>
<keyword evidence="3" id="KW-0560">Oxidoreductase</keyword>
<protein>
    <recommendedName>
        <fullName evidence="5">Fatty acid hydroxylase domain-containing protein</fullName>
    </recommendedName>
</protein>
<keyword evidence="4" id="KW-0472">Membrane</keyword>
<organism evidence="6 7">
    <name type="scientific">Rubricoccus marinus</name>
    <dbReference type="NCBI Taxonomy" id="716817"/>
    <lineage>
        <taxon>Bacteria</taxon>
        <taxon>Pseudomonadati</taxon>
        <taxon>Rhodothermota</taxon>
        <taxon>Rhodothermia</taxon>
        <taxon>Rhodothermales</taxon>
        <taxon>Rubricoccaceae</taxon>
        <taxon>Rubricoccus</taxon>
    </lineage>
</organism>
<feature type="transmembrane region" description="Helical" evidence="4">
    <location>
        <begin position="91"/>
        <end position="112"/>
    </location>
</feature>
<dbReference type="GO" id="GO:0005506">
    <property type="term" value="F:iron ion binding"/>
    <property type="evidence" value="ECO:0007669"/>
    <property type="project" value="InterPro"/>
</dbReference>
<evidence type="ECO:0000256" key="3">
    <source>
        <dbReference type="ARBA" id="ARBA00023002"/>
    </source>
</evidence>
<accession>A0A259U2H6</accession>
<dbReference type="AlphaFoldDB" id="A0A259U2H6"/>
<dbReference type="InParanoid" id="A0A259U2H6"/>
<dbReference type="EMBL" id="MQWB01000001">
    <property type="protein sequence ID" value="OZC04182.1"/>
    <property type="molecule type" value="Genomic_DNA"/>
</dbReference>
<evidence type="ECO:0000313" key="7">
    <source>
        <dbReference type="Proteomes" id="UP000216446"/>
    </source>
</evidence>
<keyword evidence="2" id="KW-0125">Carotenoid biosynthesis</keyword>
<feature type="domain" description="Fatty acid hydroxylase" evidence="5">
    <location>
        <begin position="24"/>
        <end position="156"/>
    </location>
</feature>
<evidence type="ECO:0000256" key="2">
    <source>
        <dbReference type="ARBA" id="ARBA00022746"/>
    </source>
</evidence>
<name>A0A259U2H6_9BACT</name>
<reference evidence="6 7" key="1">
    <citation type="submission" date="2016-11" db="EMBL/GenBank/DDBJ databases">
        <title>Study of marine rhodopsin-containing bacteria.</title>
        <authorList>
            <person name="Yoshizawa S."/>
            <person name="Kumagai Y."/>
            <person name="Kogure K."/>
        </authorList>
    </citation>
    <scope>NUCLEOTIDE SEQUENCE [LARGE SCALE GENOMIC DNA]</scope>
    <source>
        <strain evidence="6 7">SG-29</strain>
    </source>
</reference>
<comment type="similarity">
    <text evidence="1">Belongs to the sterol desaturase family.</text>
</comment>
<comment type="caution">
    <text evidence="6">The sequence shown here is derived from an EMBL/GenBank/DDBJ whole genome shotgun (WGS) entry which is preliminary data.</text>
</comment>
<dbReference type="GO" id="GO:0010291">
    <property type="term" value="F:beta-carotene 3-hydroxylase activity"/>
    <property type="evidence" value="ECO:0007669"/>
    <property type="project" value="TreeGrafter"/>
</dbReference>
<gene>
    <name evidence="6" type="ORF">BSZ36_15045</name>
</gene>
<dbReference type="PANTHER" id="PTHR31899">
    <property type="entry name" value="BETA-CAROTENE 3-HYDROXYLASE 1, CHLOROPLASTIC"/>
    <property type="match status" value="1"/>
</dbReference>
<evidence type="ECO:0000259" key="5">
    <source>
        <dbReference type="Pfam" id="PF04116"/>
    </source>
</evidence>
<dbReference type="Pfam" id="PF04116">
    <property type="entry name" value="FA_hydroxylase"/>
    <property type="match status" value="1"/>
</dbReference>
<keyword evidence="4" id="KW-0812">Transmembrane</keyword>
<sequence length="173" mass="19711">MWGREILPPRCFSGPVLRFLLLVLASFAVTEVAAYVLHRWVFHGVLWRIHRTHHDPEHGHGHGVFEANDLFSLGFAALSLGLMWVGREAPLASAAFAWGTGIAVYGLLYFVLHDLYAHRRFMPFKTKNPAAQAVKRAHGRHHQSFSQEGQEPYGLFLFPPSMGRRMKRRRDAV</sequence>
<keyword evidence="4" id="KW-1133">Transmembrane helix</keyword>
<feature type="transmembrane region" description="Helical" evidence="4">
    <location>
        <begin position="63"/>
        <end position="85"/>
    </location>
</feature>
<keyword evidence="7" id="KW-1185">Reference proteome</keyword>
<feature type="transmembrane region" description="Helical" evidence="4">
    <location>
        <begin position="20"/>
        <end position="42"/>
    </location>
</feature>
<dbReference type="InterPro" id="IPR006694">
    <property type="entry name" value="Fatty_acid_hydroxylase"/>
</dbReference>
<dbReference type="Proteomes" id="UP000216446">
    <property type="component" value="Unassembled WGS sequence"/>
</dbReference>
<evidence type="ECO:0000256" key="1">
    <source>
        <dbReference type="ARBA" id="ARBA00009324"/>
    </source>
</evidence>
<dbReference type="InterPro" id="IPR045019">
    <property type="entry name" value="BETA-OHASE-like"/>
</dbReference>
<evidence type="ECO:0000256" key="4">
    <source>
        <dbReference type="SAM" id="Phobius"/>
    </source>
</evidence>
<dbReference type="PANTHER" id="PTHR31899:SF9">
    <property type="entry name" value="BETA-CAROTENE 3-HYDROXYLASE 1, CHLOROPLASTIC"/>
    <property type="match status" value="1"/>
</dbReference>
<evidence type="ECO:0000313" key="6">
    <source>
        <dbReference type="EMBL" id="OZC04182.1"/>
    </source>
</evidence>